<accession>A0A0D5NDD3</accession>
<name>A0A0D5NDD3_9BACL</name>
<dbReference type="CDD" id="cd06229">
    <property type="entry name" value="M14_Endopeptidase_I"/>
    <property type="match status" value="1"/>
</dbReference>
<dbReference type="HOGENOM" id="CLU_050685_1_0_9"/>
<evidence type="ECO:0000256" key="3">
    <source>
        <dbReference type="ARBA" id="ARBA00022670"/>
    </source>
</evidence>
<feature type="domain" description="Peptidase M14" evidence="9">
    <location>
        <begin position="15"/>
        <end position="315"/>
    </location>
</feature>
<dbReference type="PRINTS" id="PR00765">
    <property type="entry name" value="CRBOXYPTASEA"/>
</dbReference>
<evidence type="ECO:0000256" key="1">
    <source>
        <dbReference type="ARBA" id="ARBA00001947"/>
    </source>
</evidence>
<dbReference type="PATRIC" id="fig|1126833.4.peg.154"/>
<dbReference type="Gene3D" id="3.40.630.10">
    <property type="entry name" value="Zn peptidases"/>
    <property type="match status" value="1"/>
</dbReference>
<dbReference type="PROSITE" id="PS52035">
    <property type="entry name" value="PEPTIDASE_M14"/>
    <property type="match status" value="1"/>
</dbReference>
<dbReference type="OrthoDB" id="9802862at2"/>
<reference evidence="10 11" key="1">
    <citation type="journal article" date="2015" name="J. Biotechnol.">
        <title>Complete genome sequence of Paenibacillus beijingensis 7188(T) (=DSM 24997(T)), a novel rhizobacterium from jujube garden soil.</title>
        <authorList>
            <person name="Kwak Y."/>
            <person name="Shin J.H."/>
        </authorList>
    </citation>
    <scope>NUCLEOTIDE SEQUENCE [LARGE SCALE GENOMIC DNA]</scope>
    <source>
        <strain evidence="10 11">DSM 24997</strain>
    </source>
</reference>
<dbReference type="InterPro" id="IPR000834">
    <property type="entry name" value="Peptidase_M14"/>
</dbReference>
<evidence type="ECO:0000256" key="4">
    <source>
        <dbReference type="ARBA" id="ARBA00022801"/>
    </source>
</evidence>
<evidence type="ECO:0000259" key="9">
    <source>
        <dbReference type="PROSITE" id="PS52035"/>
    </source>
</evidence>
<dbReference type="SUPFAM" id="SSF53187">
    <property type="entry name" value="Zn-dependent exopeptidases"/>
    <property type="match status" value="1"/>
</dbReference>
<keyword evidence="3" id="KW-0645">Protease</keyword>
<keyword evidence="4" id="KW-0378">Hydrolase</keyword>
<dbReference type="GO" id="GO:0004181">
    <property type="term" value="F:metallocarboxypeptidase activity"/>
    <property type="evidence" value="ECO:0007669"/>
    <property type="project" value="InterPro"/>
</dbReference>
<dbReference type="SMART" id="SM00631">
    <property type="entry name" value="Zn_pept"/>
    <property type="match status" value="1"/>
</dbReference>
<dbReference type="RefSeq" id="WP_045668844.1">
    <property type="nucleotide sequence ID" value="NZ_CP011058.1"/>
</dbReference>
<organism evidence="10 11">
    <name type="scientific">Paenibacillus beijingensis</name>
    <dbReference type="NCBI Taxonomy" id="1126833"/>
    <lineage>
        <taxon>Bacteria</taxon>
        <taxon>Bacillati</taxon>
        <taxon>Bacillota</taxon>
        <taxon>Bacilli</taxon>
        <taxon>Bacillales</taxon>
        <taxon>Paenibacillaceae</taxon>
        <taxon>Paenibacillus</taxon>
    </lineage>
</organism>
<sequence>MDHGTGKAGGKEWDSLQYGPERLEADVEYLQRRNPFLEVKTIGYSVAGRPIRAIRFGSGPALLQINASVHANEWITSLLLMRFAYELAEAALPEAGGHAQHGQMLPAEVLAKQVKVWLVPMVNPDGVELVLSGPDPASPLYADLLRWHGHEGSFHDWKANLNGVDLNDQFPAHWEDEVRRRGLNGPGPRDYPGSAPLSEPEARALADFTEAENFDMVVALHTQGEEIYWNYRGLEPPVSERIALRLAGASGYNPVKLTESDAGFKDWFIQRFNRPGFTIEAGRGVNPLPVEEAGAIYSRIKPLLVEALKAAASLK</sequence>
<dbReference type="EMBL" id="CP011058">
    <property type="protein sequence ID" value="AJY73409.1"/>
    <property type="molecule type" value="Genomic_DNA"/>
</dbReference>
<reference evidence="11" key="2">
    <citation type="submission" date="2015-03" db="EMBL/GenBank/DDBJ databases">
        <title>Genome sequence of Paenibacillus beijingensis strain DSM 24997T.</title>
        <authorList>
            <person name="Kwak Y."/>
            <person name="Shin J.-H."/>
        </authorList>
    </citation>
    <scope>NUCLEOTIDE SEQUENCE [LARGE SCALE GENOMIC DNA]</scope>
    <source>
        <strain evidence="11">DSM 24997</strain>
    </source>
</reference>
<dbReference type="KEGG" id="pbj:VN24_00655"/>
<evidence type="ECO:0000313" key="11">
    <source>
        <dbReference type="Proteomes" id="UP000032633"/>
    </source>
</evidence>
<evidence type="ECO:0000256" key="2">
    <source>
        <dbReference type="ARBA" id="ARBA00005988"/>
    </source>
</evidence>
<evidence type="ECO:0000256" key="8">
    <source>
        <dbReference type="SAM" id="MobiDB-lite"/>
    </source>
</evidence>
<protein>
    <recommendedName>
        <fullName evidence="9">Peptidase M14 domain-containing protein</fullName>
    </recommendedName>
</protein>
<keyword evidence="5" id="KW-0862">Zinc</keyword>
<feature type="region of interest" description="Disordered" evidence="8">
    <location>
        <begin position="179"/>
        <end position="198"/>
    </location>
</feature>
<keyword evidence="11" id="KW-1185">Reference proteome</keyword>
<dbReference type="GO" id="GO:0006508">
    <property type="term" value="P:proteolysis"/>
    <property type="evidence" value="ECO:0007669"/>
    <property type="project" value="UniProtKB-KW"/>
</dbReference>
<evidence type="ECO:0000256" key="5">
    <source>
        <dbReference type="ARBA" id="ARBA00022833"/>
    </source>
</evidence>
<dbReference type="AlphaFoldDB" id="A0A0D5NDD3"/>
<evidence type="ECO:0000256" key="7">
    <source>
        <dbReference type="PROSITE-ProRule" id="PRU01379"/>
    </source>
</evidence>
<dbReference type="PANTHER" id="PTHR11705:SF143">
    <property type="entry name" value="SLL0236 PROTEIN"/>
    <property type="match status" value="1"/>
</dbReference>
<proteinExistence type="inferred from homology"/>
<keyword evidence="6" id="KW-0482">Metalloprotease</keyword>
<dbReference type="GO" id="GO:0008270">
    <property type="term" value="F:zinc ion binding"/>
    <property type="evidence" value="ECO:0007669"/>
    <property type="project" value="InterPro"/>
</dbReference>
<comment type="cofactor">
    <cofactor evidence="1">
        <name>Zn(2+)</name>
        <dbReference type="ChEBI" id="CHEBI:29105"/>
    </cofactor>
</comment>
<dbReference type="PANTHER" id="PTHR11705">
    <property type="entry name" value="PROTEASE FAMILY M14 CARBOXYPEPTIDASE A,B"/>
    <property type="match status" value="1"/>
</dbReference>
<dbReference type="GO" id="GO:0005615">
    <property type="term" value="C:extracellular space"/>
    <property type="evidence" value="ECO:0007669"/>
    <property type="project" value="TreeGrafter"/>
</dbReference>
<gene>
    <name evidence="10" type="ORF">VN24_00655</name>
</gene>
<dbReference type="InterPro" id="IPR034274">
    <property type="entry name" value="ENP1_M14_CPD"/>
</dbReference>
<dbReference type="Pfam" id="PF00246">
    <property type="entry name" value="Peptidase_M14"/>
    <property type="match status" value="1"/>
</dbReference>
<feature type="active site" description="Proton donor/acceptor" evidence="7">
    <location>
        <position position="280"/>
    </location>
</feature>
<dbReference type="STRING" id="1126833.VN24_00655"/>
<evidence type="ECO:0000313" key="10">
    <source>
        <dbReference type="EMBL" id="AJY73409.1"/>
    </source>
</evidence>
<comment type="similarity">
    <text evidence="2 7">Belongs to the peptidase M14 family.</text>
</comment>
<dbReference type="Proteomes" id="UP000032633">
    <property type="component" value="Chromosome"/>
</dbReference>
<evidence type="ECO:0000256" key="6">
    <source>
        <dbReference type="ARBA" id="ARBA00023049"/>
    </source>
</evidence>